<evidence type="ECO:0000313" key="2">
    <source>
        <dbReference type="Proteomes" id="UP000245626"/>
    </source>
</evidence>
<accession>A0ACD0NZG6</accession>
<keyword evidence="2" id="KW-1185">Reference proteome</keyword>
<sequence length="257" mass="29418">MSAVHVPTPATFDEAHQTKVDALLKEFQKTEIEIMKHELKLTEPLFKKRAEIVADVKDFWFQALVNCMATNVYIDDVDHEALSHLSNITVERDLEDPRAASVTFEFRENPYFTNASLTKKFTLAPDAVSLEDDFNFVEHTVPEKTEIDWKSDDKNLVKLKPTVGGQSGDEEFEPGSFFSTFFDNTNKEGGIGHTIIAEFYPKAIEFYMGETDDADIYDMEDFSDDDEEDEEDDDDDDREIDLEAEDERPSKKAKSNK</sequence>
<gene>
    <name evidence="1" type="ORF">IE53DRAFT_58711</name>
</gene>
<evidence type="ECO:0000313" key="1">
    <source>
        <dbReference type="EMBL" id="PWN51230.1"/>
    </source>
</evidence>
<reference evidence="1 2" key="1">
    <citation type="journal article" date="2018" name="Mol. Biol. Evol.">
        <title>Broad Genomic Sampling Reveals a Smut Pathogenic Ancestry of the Fungal Clade Ustilaginomycotina.</title>
        <authorList>
            <person name="Kijpornyongpan T."/>
            <person name="Mondo S.J."/>
            <person name="Barry K."/>
            <person name="Sandor L."/>
            <person name="Lee J."/>
            <person name="Lipzen A."/>
            <person name="Pangilinan J."/>
            <person name="LaButti K."/>
            <person name="Hainaut M."/>
            <person name="Henrissat B."/>
            <person name="Grigoriev I.V."/>
            <person name="Spatafora J.W."/>
            <person name="Aime M.C."/>
        </authorList>
    </citation>
    <scope>NUCLEOTIDE SEQUENCE [LARGE SCALE GENOMIC DNA]</scope>
    <source>
        <strain evidence="1 2">SA 807</strain>
    </source>
</reference>
<name>A0ACD0NZG6_9BASI</name>
<protein>
    <submittedName>
        <fullName evidence="1">Uncharacterized protein</fullName>
    </submittedName>
</protein>
<dbReference type="EMBL" id="KZ819860">
    <property type="protein sequence ID" value="PWN51230.1"/>
    <property type="molecule type" value="Genomic_DNA"/>
</dbReference>
<dbReference type="Proteomes" id="UP000245626">
    <property type="component" value="Unassembled WGS sequence"/>
</dbReference>
<proteinExistence type="predicted"/>
<organism evidence="1 2">
    <name type="scientific">Violaceomyces palustris</name>
    <dbReference type="NCBI Taxonomy" id="1673888"/>
    <lineage>
        <taxon>Eukaryota</taxon>
        <taxon>Fungi</taxon>
        <taxon>Dikarya</taxon>
        <taxon>Basidiomycota</taxon>
        <taxon>Ustilaginomycotina</taxon>
        <taxon>Ustilaginomycetes</taxon>
        <taxon>Violaceomycetales</taxon>
        <taxon>Violaceomycetaceae</taxon>
        <taxon>Violaceomyces</taxon>
    </lineage>
</organism>